<dbReference type="PANTHER" id="PTHR23413:SF1">
    <property type="entry name" value="RIBOSOMAL PROTEIN L32"/>
    <property type="match status" value="1"/>
</dbReference>
<dbReference type="EMBL" id="DSJT01000022">
    <property type="protein sequence ID" value="HEF87389.1"/>
    <property type="molecule type" value="Genomic_DNA"/>
</dbReference>
<keyword evidence="3 5" id="KW-0687">Ribonucleoprotein</keyword>
<comment type="similarity">
    <text evidence="1 5">Belongs to the eukaryotic ribosomal protein eL32 family.</text>
</comment>
<evidence type="ECO:0000313" key="6">
    <source>
        <dbReference type="EMBL" id="HEF87389.1"/>
    </source>
</evidence>
<dbReference type="GO" id="GO:0022625">
    <property type="term" value="C:cytosolic large ribosomal subunit"/>
    <property type="evidence" value="ECO:0007669"/>
    <property type="project" value="TreeGrafter"/>
</dbReference>
<evidence type="ECO:0000256" key="3">
    <source>
        <dbReference type="ARBA" id="ARBA00023274"/>
    </source>
</evidence>
<evidence type="ECO:0000256" key="5">
    <source>
        <dbReference type="HAMAP-Rule" id="MF_00810"/>
    </source>
</evidence>
<protein>
    <recommendedName>
        <fullName evidence="4 5">Large ribosomal subunit protein eL32</fullName>
    </recommendedName>
</protein>
<dbReference type="AlphaFoldDB" id="A0A7C2BKN4"/>
<evidence type="ECO:0000256" key="2">
    <source>
        <dbReference type="ARBA" id="ARBA00022980"/>
    </source>
</evidence>
<accession>A0A7C2BKN4</accession>
<dbReference type="NCBIfam" id="NF006332">
    <property type="entry name" value="PRK08562.1"/>
    <property type="match status" value="1"/>
</dbReference>
<evidence type="ECO:0000256" key="1">
    <source>
        <dbReference type="ARBA" id="ARBA00008431"/>
    </source>
</evidence>
<proteinExistence type="inferred from homology"/>
<dbReference type="InterPro" id="IPR036351">
    <property type="entry name" value="Ribosomal_eL32_sf"/>
</dbReference>
<dbReference type="InterPro" id="IPR001515">
    <property type="entry name" value="Ribosomal_eL32"/>
</dbReference>
<keyword evidence="2 5" id="KW-0689">Ribosomal protein</keyword>
<dbReference type="SMART" id="SM01393">
    <property type="entry name" value="Ribosomal_L32e"/>
    <property type="match status" value="1"/>
</dbReference>
<name>A0A7C2BKN4_9CREN</name>
<dbReference type="Pfam" id="PF01655">
    <property type="entry name" value="Ribosomal_L32e"/>
    <property type="match status" value="1"/>
</dbReference>
<dbReference type="CDD" id="cd00513">
    <property type="entry name" value="Ribosomal_L32_L32e"/>
    <property type="match status" value="1"/>
</dbReference>
<comment type="caution">
    <text evidence="6">The sequence shown here is derived from an EMBL/GenBank/DDBJ whole genome shotgun (WGS) entry which is preliminary data.</text>
</comment>
<organism evidence="6">
    <name type="scientific">Thermosphaera aggregans</name>
    <dbReference type="NCBI Taxonomy" id="54254"/>
    <lineage>
        <taxon>Archaea</taxon>
        <taxon>Thermoproteota</taxon>
        <taxon>Thermoprotei</taxon>
        <taxon>Desulfurococcales</taxon>
        <taxon>Desulfurococcaceae</taxon>
        <taxon>Thermosphaera</taxon>
    </lineage>
</organism>
<reference evidence="6" key="1">
    <citation type="journal article" date="2020" name="mSystems">
        <title>Genome- and Community-Level Interaction Insights into Carbon Utilization and Element Cycling Functions of Hydrothermarchaeota in Hydrothermal Sediment.</title>
        <authorList>
            <person name="Zhou Z."/>
            <person name="Liu Y."/>
            <person name="Xu W."/>
            <person name="Pan J."/>
            <person name="Luo Z.H."/>
            <person name="Li M."/>
        </authorList>
    </citation>
    <scope>NUCLEOTIDE SEQUENCE [LARGE SCALE GENOMIC DNA]</scope>
    <source>
        <strain evidence="6">SpSt-23</strain>
    </source>
</reference>
<dbReference type="SUPFAM" id="SSF52042">
    <property type="entry name" value="Ribosomal protein L32e"/>
    <property type="match status" value="1"/>
</dbReference>
<gene>
    <name evidence="5" type="primary">rpl32e</name>
    <name evidence="6" type="ORF">ENP55_03710</name>
</gene>
<dbReference type="InterPro" id="IPR023654">
    <property type="entry name" value="Ribosomal_eL32_arc"/>
</dbReference>
<dbReference type="HAMAP" id="MF_00810">
    <property type="entry name" value="Ribosomal_eL32"/>
    <property type="match status" value="1"/>
</dbReference>
<dbReference type="GO" id="GO:0006412">
    <property type="term" value="P:translation"/>
    <property type="evidence" value="ECO:0007669"/>
    <property type="project" value="UniProtKB-UniRule"/>
</dbReference>
<evidence type="ECO:0000256" key="4">
    <source>
        <dbReference type="ARBA" id="ARBA00035229"/>
    </source>
</evidence>
<dbReference type="GO" id="GO:0003735">
    <property type="term" value="F:structural constituent of ribosome"/>
    <property type="evidence" value="ECO:0007669"/>
    <property type="project" value="InterPro"/>
</dbReference>
<dbReference type="PROSITE" id="PS00580">
    <property type="entry name" value="RIBOSOMAL_L32E"/>
    <property type="match status" value="1"/>
</dbReference>
<dbReference type="InterPro" id="IPR018263">
    <property type="entry name" value="Ribosomal_eL32_CS"/>
</dbReference>
<sequence>MSSDFERLLRLRNEMNKERPEFLRHLWWKKPKFKNDPKWRKPKGIDNKMRRQLKGFPPVVKIGYRGPSLTRGLHPTGLKPVVVHNVSELEGLNPATTLIYISGAVGLRKKVEIFNAASSRGFRVANPPRILQHSTPGGVGQ</sequence>
<dbReference type="PANTHER" id="PTHR23413">
    <property type="entry name" value="60S RIBOSOMAL PROTEIN L32 AND DNA-DIRECTED RNA POLYMERASE II, SUBUNIT N"/>
    <property type="match status" value="1"/>
</dbReference>